<evidence type="ECO:0008006" key="7">
    <source>
        <dbReference type="Google" id="ProtNLM"/>
    </source>
</evidence>
<dbReference type="InterPro" id="IPR008733">
    <property type="entry name" value="PEX11"/>
</dbReference>
<keyword evidence="6" id="KW-1185">Reference proteome</keyword>
<dbReference type="InterPro" id="IPR026510">
    <property type="entry name" value="PEX11C_met"/>
</dbReference>
<evidence type="ECO:0000313" key="6">
    <source>
        <dbReference type="Proteomes" id="UP001432027"/>
    </source>
</evidence>
<sequence length="217" mass="24091">MLDGTNSSVLSASCAPSNHSPTIHPTRIGLSLRLRIGLSLRENISEFETHCSIVSFKALAKQLSTARLFFKQFNHPETLRGCLRLMENAPEDDVERHCAYTVTGMNTVYGMVETVAWLADAKIISGDSAKLFQWCNYLWLVVLSAGIVRQARVLSRKDDWSLEKVKDDVLLLISLCCDFISGANKLPPGMLWAGKLQARTAARLSLVSSLIGLYRTF</sequence>
<gene>
    <name evidence="5" type="ORF">PENTCL1PPCAC_15973</name>
</gene>
<comment type="subcellular location">
    <subcellularLocation>
        <location evidence="3">Peroxisome membrane</location>
    </subcellularLocation>
</comment>
<dbReference type="AlphaFoldDB" id="A0AAV5THX1"/>
<evidence type="ECO:0000256" key="1">
    <source>
        <dbReference type="ARBA" id="ARBA00023136"/>
    </source>
</evidence>
<name>A0AAV5THX1_9BILA</name>
<dbReference type="Proteomes" id="UP001432027">
    <property type="component" value="Unassembled WGS sequence"/>
</dbReference>
<comment type="caution">
    <text evidence="5">The sequence shown here is derived from an EMBL/GenBank/DDBJ whole genome shotgun (WGS) entry which is preliminary data.</text>
</comment>
<dbReference type="GO" id="GO:0016559">
    <property type="term" value="P:peroxisome fission"/>
    <property type="evidence" value="ECO:0007669"/>
    <property type="project" value="InterPro"/>
</dbReference>
<accession>A0AAV5THX1</accession>
<organism evidence="5 6">
    <name type="scientific">Pristionchus entomophagus</name>
    <dbReference type="NCBI Taxonomy" id="358040"/>
    <lineage>
        <taxon>Eukaryota</taxon>
        <taxon>Metazoa</taxon>
        <taxon>Ecdysozoa</taxon>
        <taxon>Nematoda</taxon>
        <taxon>Chromadorea</taxon>
        <taxon>Rhabditida</taxon>
        <taxon>Rhabditina</taxon>
        <taxon>Diplogasteromorpha</taxon>
        <taxon>Diplogasteroidea</taxon>
        <taxon>Neodiplogasteridae</taxon>
        <taxon>Pristionchus</taxon>
    </lineage>
</organism>
<evidence type="ECO:0000256" key="4">
    <source>
        <dbReference type="SAM" id="MobiDB-lite"/>
    </source>
</evidence>
<evidence type="ECO:0000313" key="5">
    <source>
        <dbReference type="EMBL" id="GMS93798.1"/>
    </source>
</evidence>
<dbReference type="EMBL" id="BTSX01000004">
    <property type="protein sequence ID" value="GMS93798.1"/>
    <property type="molecule type" value="Genomic_DNA"/>
</dbReference>
<dbReference type="Pfam" id="PF05648">
    <property type="entry name" value="PEX11"/>
    <property type="match status" value="1"/>
</dbReference>
<evidence type="ECO:0000256" key="2">
    <source>
        <dbReference type="ARBA" id="ARBA00023140"/>
    </source>
</evidence>
<dbReference type="PANTHER" id="PTHR20990:SF1">
    <property type="entry name" value="PEROXISOMAL MEMBRANE PROTEIN 11C"/>
    <property type="match status" value="1"/>
</dbReference>
<protein>
    <recommendedName>
        <fullName evidence="7">Nuclear receptor</fullName>
    </recommendedName>
</protein>
<keyword evidence="1" id="KW-0472">Membrane</keyword>
<evidence type="ECO:0000256" key="3">
    <source>
        <dbReference type="ARBA" id="ARBA00046271"/>
    </source>
</evidence>
<dbReference type="PANTHER" id="PTHR20990">
    <property type="entry name" value="PEROXISOMAL BIOGENESIS FACTOR 11"/>
    <property type="match status" value="1"/>
</dbReference>
<keyword evidence="2" id="KW-0576">Peroxisome</keyword>
<dbReference type="GO" id="GO:0005778">
    <property type="term" value="C:peroxisomal membrane"/>
    <property type="evidence" value="ECO:0007669"/>
    <property type="project" value="UniProtKB-SubCell"/>
</dbReference>
<reference evidence="5" key="1">
    <citation type="submission" date="2023-10" db="EMBL/GenBank/DDBJ databases">
        <title>Genome assembly of Pristionchus species.</title>
        <authorList>
            <person name="Yoshida K."/>
            <person name="Sommer R.J."/>
        </authorList>
    </citation>
    <scope>NUCLEOTIDE SEQUENCE</scope>
    <source>
        <strain evidence="5">RS0144</strain>
    </source>
</reference>
<proteinExistence type="predicted"/>
<feature type="region of interest" description="Disordered" evidence="4">
    <location>
        <begin position="1"/>
        <end position="20"/>
    </location>
</feature>